<evidence type="ECO:0008006" key="3">
    <source>
        <dbReference type="Google" id="ProtNLM"/>
    </source>
</evidence>
<evidence type="ECO:0000313" key="2">
    <source>
        <dbReference type="Proteomes" id="UP000289996"/>
    </source>
</evidence>
<dbReference type="EMBL" id="UYIG01000185">
    <property type="protein sequence ID" value="VDG30309.1"/>
    <property type="molecule type" value="Genomic_DNA"/>
</dbReference>
<dbReference type="Proteomes" id="UP000289996">
    <property type="component" value="Unassembled WGS sequence"/>
</dbReference>
<dbReference type="AlphaFoldDB" id="A0A660E659"/>
<name>A0A660E659_9LACO</name>
<keyword evidence="2" id="KW-1185">Reference proteome</keyword>
<proteinExistence type="predicted"/>
<dbReference type="RefSeq" id="WP_130852377.1">
    <property type="nucleotide sequence ID" value="NZ_UYIG01000185.1"/>
</dbReference>
<reference evidence="1 2" key="1">
    <citation type="submission" date="2018-11" db="EMBL/GenBank/DDBJ databases">
        <authorList>
            <person name="Wuyts S."/>
        </authorList>
    </citation>
    <scope>NUCLEOTIDE SEQUENCE [LARGE SCALE GENOMIC DNA]</scope>
    <source>
        <strain evidence="1">Lactobacillus mudanjiangensis AMBF249</strain>
    </source>
</reference>
<evidence type="ECO:0000313" key="1">
    <source>
        <dbReference type="EMBL" id="VDG30309.1"/>
    </source>
</evidence>
<sequence>MTLPTDSQAFHSLMHAMSDLIGLPATMQFFEQYRGMRLNIPAHLYDSAIVATRISQLGESRPNSQVLAAKYGYSRRWVDQVLRTAKRSREAVSSH</sequence>
<organism evidence="1 2">
    <name type="scientific">Lactiplantibacillus mudanjiangensis</name>
    <dbReference type="NCBI Taxonomy" id="1296538"/>
    <lineage>
        <taxon>Bacteria</taxon>
        <taxon>Bacillati</taxon>
        <taxon>Bacillota</taxon>
        <taxon>Bacilli</taxon>
        <taxon>Lactobacillales</taxon>
        <taxon>Lactobacillaceae</taxon>
        <taxon>Lactiplantibacillus</taxon>
    </lineage>
</organism>
<gene>
    <name evidence="1" type="ORF">MUDAN_MDHGFNIF_01860</name>
</gene>
<dbReference type="OrthoDB" id="2294770at2"/>
<accession>A0A660E659</accession>
<protein>
    <recommendedName>
        <fullName evidence="3">Mor transcription activator domain-containing protein</fullName>
    </recommendedName>
</protein>